<evidence type="ECO:0000256" key="3">
    <source>
        <dbReference type="SAM" id="MobiDB-lite"/>
    </source>
</evidence>
<evidence type="ECO:0000256" key="2">
    <source>
        <dbReference type="ARBA" id="ARBA00022801"/>
    </source>
</evidence>
<dbReference type="InterPro" id="IPR007346">
    <property type="entry name" value="Endonuclease-I"/>
</dbReference>
<dbReference type="Pfam" id="PF04231">
    <property type="entry name" value="Endonuclease_1"/>
    <property type="match status" value="1"/>
</dbReference>
<dbReference type="InterPro" id="IPR044925">
    <property type="entry name" value="His-Me_finger_sf"/>
</dbReference>
<evidence type="ECO:0000256" key="1">
    <source>
        <dbReference type="ARBA" id="ARBA00022722"/>
    </source>
</evidence>
<proteinExistence type="predicted"/>
<gene>
    <name evidence="5" type="ORF">GCM10009801_07590</name>
</gene>
<dbReference type="PANTHER" id="PTHR33607">
    <property type="entry name" value="ENDONUCLEASE-1"/>
    <property type="match status" value="1"/>
</dbReference>
<dbReference type="PANTHER" id="PTHR33607:SF2">
    <property type="entry name" value="ENDONUCLEASE-1"/>
    <property type="match status" value="1"/>
</dbReference>
<evidence type="ECO:0000313" key="5">
    <source>
        <dbReference type="EMBL" id="GAA2063601.1"/>
    </source>
</evidence>
<feature type="region of interest" description="Disordered" evidence="3">
    <location>
        <begin position="35"/>
        <end position="63"/>
    </location>
</feature>
<feature type="chain" id="PRO_5045239639" evidence="4">
    <location>
        <begin position="36"/>
        <end position="282"/>
    </location>
</feature>
<protein>
    <submittedName>
        <fullName evidence="5">Endonuclease</fullName>
    </submittedName>
</protein>
<dbReference type="RefSeq" id="WP_344523880.1">
    <property type="nucleotide sequence ID" value="NZ_BAAAPE010000001.1"/>
</dbReference>
<feature type="signal peptide" evidence="4">
    <location>
        <begin position="1"/>
        <end position="35"/>
    </location>
</feature>
<keyword evidence="2" id="KW-0378">Hydrolase</keyword>
<dbReference type="SUPFAM" id="SSF54060">
    <property type="entry name" value="His-Me finger endonucleases"/>
    <property type="match status" value="1"/>
</dbReference>
<organism evidence="5 6">
    <name type="scientific">Streptomyces albiaxialis</name>
    <dbReference type="NCBI Taxonomy" id="329523"/>
    <lineage>
        <taxon>Bacteria</taxon>
        <taxon>Bacillati</taxon>
        <taxon>Actinomycetota</taxon>
        <taxon>Actinomycetes</taxon>
        <taxon>Kitasatosporales</taxon>
        <taxon>Streptomycetaceae</taxon>
        <taxon>Streptomyces</taxon>
    </lineage>
</organism>
<dbReference type="EMBL" id="BAAAPE010000001">
    <property type="protein sequence ID" value="GAA2063601.1"/>
    <property type="molecule type" value="Genomic_DNA"/>
</dbReference>
<sequence length="282" mass="31257">MRNLLSTRVTWRRSAVLLGSTALLAGALTQLPATASAEPPQAEKQATQQAAAEAPGDYYKDAEGKTGDELKAALNTIISEGDQLSYDQVWEALKATDEDPANKSNVLLLYTGRSQSKEDNGGGADQWNREHVWAKSHGDFGTATGPGTDIHHLRPTDVSVNSTRGSKDFDEGGEEVEEAPGNFTDGDSYEPRDEVKGDVARMILYMAVRYEGKDDYPDLEPNDKVENGSQPLHGKLSALKKWNEQDPPSDFEKNRNEVIFEKFQHNRNPFIDHPEWVKEIWG</sequence>
<feature type="region of interest" description="Disordered" evidence="3">
    <location>
        <begin position="137"/>
        <end position="192"/>
    </location>
</feature>
<name>A0ABP5H2V2_9ACTN</name>
<dbReference type="Proteomes" id="UP001500016">
    <property type="component" value="Unassembled WGS sequence"/>
</dbReference>
<dbReference type="GO" id="GO:0004519">
    <property type="term" value="F:endonuclease activity"/>
    <property type="evidence" value="ECO:0007669"/>
    <property type="project" value="UniProtKB-KW"/>
</dbReference>
<keyword evidence="4" id="KW-0732">Signal</keyword>
<accession>A0ABP5H2V2</accession>
<reference evidence="6" key="1">
    <citation type="journal article" date="2019" name="Int. J. Syst. Evol. Microbiol.">
        <title>The Global Catalogue of Microorganisms (GCM) 10K type strain sequencing project: providing services to taxonomists for standard genome sequencing and annotation.</title>
        <authorList>
            <consortium name="The Broad Institute Genomics Platform"/>
            <consortium name="The Broad Institute Genome Sequencing Center for Infectious Disease"/>
            <person name="Wu L."/>
            <person name="Ma J."/>
        </authorList>
    </citation>
    <scope>NUCLEOTIDE SEQUENCE [LARGE SCALE GENOMIC DNA]</scope>
    <source>
        <strain evidence="6">JCM 15478</strain>
    </source>
</reference>
<keyword evidence="5" id="KW-0255">Endonuclease</keyword>
<evidence type="ECO:0000313" key="6">
    <source>
        <dbReference type="Proteomes" id="UP001500016"/>
    </source>
</evidence>
<evidence type="ECO:0000256" key="4">
    <source>
        <dbReference type="SAM" id="SignalP"/>
    </source>
</evidence>
<keyword evidence="6" id="KW-1185">Reference proteome</keyword>
<comment type="caution">
    <text evidence="5">The sequence shown here is derived from an EMBL/GenBank/DDBJ whole genome shotgun (WGS) entry which is preliminary data.</text>
</comment>
<keyword evidence="1" id="KW-0540">Nuclease</keyword>
<feature type="compositionally biased region" description="Low complexity" evidence="3">
    <location>
        <begin position="35"/>
        <end position="55"/>
    </location>
</feature>